<dbReference type="Pfam" id="PF03551">
    <property type="entry name" value="PadR"/>
    <property type="match status" value="1"/>
</dbReference>
<dbReference type="InterPro" id="IPR036390">
    <property type="entry name" value="WH_DNA-bd_sf"/>
</dbReference>
<dbReference type="PANTHER" id="PTHR43252:SF6">
    <property type="entry name" value="NEGATIVE TRANSCRIPTION REGULATOR PADR"/>
    <property type="match status" value="1"/>
</dbReference>
<dbReference type="RefSeq" id="WP_104437250.1">
    <property type="nucleotide sequence ID" value="NZ_PTJA01000006.1"/>
</dbReference>
<dbReference type="Gene3D" id="1.10.10.10">
    <property type="entry name" value="Winged helix-like DNA-binding domain superfamily/Winged helix DNA-binding domain"/>
    <property type="match status" value="1"/>
</dbReference>
<evidence type="ECO:0000313" key="4">
    <source>
        <dbReference type="Proteomes" id="UP000237749"/>
    </source>
</evidence>
<protein>
    <submittedName>
        <fullName evidence="3">PadR family transcriptional regulator</fullName>
    </submittedName>
</protein>
<dbReference type="EMBL" id="PTJA01000006">
    <property type="protein sequence ID" value="PPK80552.1"/>
    <property type="molecule type" value="Genomic_DNA"/>
</dbReference>
<evidence type="ECO:0000259" key="1">
    <source>
        <dbReference type="Pfam" id="PF03551"/>
    </source>
</evidence>
<proteinExistence type="predicted"/>
<dbReference type="Pfam" id="PF10400">
    <property type="entry name" value="Vir_act_alpha_C"/>
    <property type="match status" value="1"/>
</dbReference>
<dbReference type="AlphaFoldDB" id="A0A2S6HS89"/>
<dbReference type="InterPro" id="IPR005149">
    <property type="entry name" value="Tscrpt_reg_PadR_N"/>
</dbReference>
<dbReference type="OrthoDB" id="9783723at2"/>
<dbReference type="SUPFAM" id="SSF46785">
    <property type="entry name" value="Winged helix' DNA-binding domain"/>
    <property type="match status" value="1"/>
</dbReference>
<evidence type="ECO:0000259" key="2">
    <source>
        <dbReference type="Pfam" id="PF10400"/>
    </source>
</evidence>
<dbReference type="InterPro" id="IPR036388">
    <property type="entry name" value="WH-like_DNA-bd_sf"/>
</dbReference>
<comment type="caution">
    <text evidence="3">The sequence shown here is derived from an EMBL/GenBank/DDBJ whole genome shotgun (WGS) entry which is preliminary data.</text>
</comment>
<dbReference type="PANTHER" id="PTHR43252">
    <property type="entry name" value="TRANSCRIPTIONAL REGULATOR YQJI"/>
    <property type="match status" value="1"/>
</dbReference>
<dbReference type="Proteomes" id="UP000237749">
    <property type="component" value="Unassembled WGS sequence"/>
</dbReference>
<reference evidence="3 4" key="1">
    <citation type="submission" date="2018-02" db="EMBL/GenBank/DDBJ databases">
        <title>Genomic Encyclopedia of Archaeal and Bacterial Type Strains, Phase II (KMG-II): from individual species to whole genera.</title>
        <authorList>
            <person name="Goeker M."/>
        </authorList>
    </citation>
    <scope>NUCLEOTIDE SEQUENCE [LARGE SCALE GENOMIC DNA]</scope>
    <source>
        <strain evidence="3 4">DSM 3808</strain>
    </source>
</reference>
<keyword evidence="4" id="KW-1185">Reference proteome</keyword>
<feature type="domain" description="Transcription regulator PadR N-terminal" evidence="1">
    <location>
        <begin position="11"/>
        <end position="84"/>
    </location>
</feature>
<organism evidence="3 4">
    <name type="scientific">Lacrimispora xylanisolvens</name>
    <dbReference type="NCBI Taxonomy" id="384636"/>
    <lineage>
        <taxon>Bacteria</taxon>
        <taxon>Bacillati</taxon>
        <taxon>Bacillota</taxon>
        <taxon>Clostridia</taxon>
        <taxon>Lachnospirales</taxon>
        <taxon>Lachnospiraceae</taxon>
        <taxon>Lacrimispora</taxon>
    </lineage>
</organism>
<sequence>MAQKNLLKYILLGLLENEKKTGYDLKKLFETEIGEFWSAKHSQIYLELKRLEEQGYISSETGLFGNKLEKTYYTVTDKGRRVLSEWEETPTGELPINKDEFILKLYFIHDKNDKRIQEMLSEQYRLHVSKLAHLKKRKNLLFKDEISRSKNYGHFLILDLAIRREKEYIGWIKQYLH</sequence>
<evidence type="ECO:0000313" key="3">
    <source>
        <dbReference type="EMBL" id="PPK80552.1"/>
    </source>
</evidence>
<dbReference type="InterPro" id="IPR018309">
    <property type="entry name" value="Tscrpt_reg_PadR_C"/>
</dbReference>
<name>A0A2S6HS89_9FIRM</name>
<dbReference type="Gene3D" id="6.10.140.190">
    <property type="match status" value="1"/>
</dbReference>
<feature type="domain" description="Transcription regulator PadR C-terminal" evidence="2">
    <location>
        <begin position="98"/>
        <end position="176"/>
    </location>
</feature>
<gene>
    <name evidence="3" type="ORF">BXY41_106142</name>
</gene>
<accession>A0A2S6HS89</accession>